<feature type="domain" description="DUF4777" evidence="2">
    <location>
        <begin position="3"/>
        <end position="66"/>
    </location>
</feature>
<feature type="compositionally biased region" description="Polar residues" evidence="1">
    <location>
        <begin position="158"/>
        <end position="169"/>
    </location>
</feature>
<evidence type="ECO:0000256" key="1">
    <source>
        <dbReference type="SAM" id="MobiDB-lite"/>
    </source>
</evidence>
<reference evidence="3" key="2">
    <citation type="journal article" date="2014" name="BMC Genomics">
        <title>A genomic perspective to assessing quality of mass-reared SIT flies used in Mediterranean fruit fly (Ceratitis capitata) eradication in California.</title>
        <authorList>
            <person name="Calla B."/>
            <person name="Hall B."/>
            <person name="Hou S."/>
            <person name="Geib S.M."/>
        </authorList>
    </citation>
    <scope>NUCLEOTIDE SEQUENCE</scope>
</reference>
<name>W8CD97_CERCA</name>
<accession>W8CD97</accession>
<organism evidence="3">
    <name type="scientific">Ceratitis capitata</name>
    <name type="common">Mediterranean fruit fly</name>
    <name type="synonym">Tephritis capitata</name>
    <dbReference type="NCBI Taxonomy" id="7213"/>
    <lineage>
        <taxon>Eukaryota</taxon>
        <taxon>Metazoa</taxon>
        <taxon>Ecdysozoa</taxon>
        <taxon>Arthropoda</taxon>
        <taxon>Hexapoda</taxon>
        <taxon>Insecta</taxon>
        <taxon>Pterygota</taxon>
        <taxon>Neoptera</taxon>
        <taxon>Endopterygota</taxon>
        <taxon>Diptera</taxon>
        <taxon>Brachycera</taxon>
        <taxon>Muscomorpha</taxon>
        <taxon>Tephritoidea</taxon>
        <taxon>Tephritidae</taxon>
        <taxon>Ceratitis</taxon>
        <taxon>Ceratitis</taxon>
    </lineage>
</organism>
<dbReference type="EMBL" id="GAMC01002326">
    <property type="protein sequence ID" value="JAC04230.1"/>
    <property type="molecule type" value="mRNA"/>
</dbReference>
<evidence type="ECO:0000259" key="2">
    <source>
        <dbReference type="Pfam" id="PF16007"/>
    </source>
</evidence>
<feature type="compositionally biased region" description="Basic residues" evidence="1">
    <location>
        <begin position="174"/>
        <end position="186"/>
    </location>
</feature>
<proteinExistence type="evidence at transcript level"/>
<reference evidence="3" key="1">
    <citation type="submission" date="2013-07" db="EMBL/GenBank/DDBJ databases">
        <authorList>
            <person name="Geib S."/>
        </authorList>
    </citation>
    <scope>NUCLEOTIDE SEQUENCE</scope>
</reference>
<dbReference type="InterPro" id="IPR031957">
    <property type="entry name" value="DUF4777"/>
</dbReference>
<protein>
    <recommendedName>
        <fullName evidence="2">DUF4777 domain-containing protein</fullName>
    </recommendedName>
</protein>
<feature type="compositionally biased region" description="Basic and acidic residues" evidence="1">
    <location>
        <begin position="109"/>
        <end position="118"/>
    </location>
</feature>
<dbReference type="OrthoDB" id="7882888at2759"/>
<evidence type="ECO:0000313" key="3">
    <source>
        <dbReference type="EMBL" id="JAC04230.1"/>
    </source>
</evidence>
<feature type="region of interest" description="Disordered" evidence="1">
    <location>
        <begin position="77"/>
        <end position="186"/>
    </location>
</feature>
<sequence length="186" mass="21219">MSKPIQGKEVFEALADLKEPVTLDEIVRYVAKTHSQSEDKVRKAVEDILNGGVRFGLVEKHNEFYYRICDMVDSLEDSSEVDEDDEVDSGASVESVQSVDSGDLFSEPQSKKSVEAKAPKSKNHRGGKLKDYCSDEEEDEQYLPLENRTRRRSHRCTSDCTGFHTTRSLDNCRHSRTRSRSATRRR</sequence>
<dbReference type="Pfam" id="PF16007">
    <property type="entry name" value="DUF4777"/>
    <property type="match status" value="1"/>
</dbReference>
<dbReference type="AlphaFoldDB" id="W8CD97"/>
<feature type="compositionally biased region" description="Acidic residues" evidence="1">
    <location>
        <begin position="77"/>
        <end position="88"/>
    </location>
</feature>